<dbReference type="KEGG" id="psyo:PB01_20935"/>
<keyword evidence="1" id="KW-0614">Plasmid</keyword>
<protein>
    <submittedName>
        <fullName evidence="1">Uncharacterized protein</fullName>
    </submittedName>
</protein>
<evidence type="ECO:0000313" key="2">
    <source>
        <dbReference type="Proteomes" id="UP000325517"/>
    </source>
</evidence>
<sequence length="222" mass="25625">MKNITNFNRDLIAEQVLGQYLDKFYYPRQDFTEFERIIDQSQQYQGIDTTVVTSNNDKLLIDEKGLMSIPKPISTFALELSYLNPSGARNIGWLYNDYKRSTHYLFCWIKREEVPVQNVQLKDIHYVTAMLVSRTRLQQHLLNTYGIDAASTQTKVNQILAASKPDDLDRLENLSPSSDSRYHFSKDLPEQPINIVMTRDELIQSGAVDSYHLVKRSGLSVI</sequence>
<gene>
    <name evidence="1" type="ORF">PB01_20935</name>
</gene>
<geneLocation type="plasmid" evidence="2">
    <name>ppb01</name>
</geneLocation>
<dbReference type="OrthoDB" id="1999292at2"/>
<proteinExistence type="predicted"/>
<dbReference type="AlphaFoldDB" id="A0A5J6STF6"/>
<dbReference type="Proteomes" id="UP000325517">
    <property type="component" value="Plasmid pPB01"/>
</dbReference>
<keyword evidence="2" id="KW-1185">Reference proteome</keyword>
<dbReference type="RefSeq" id="WP_151702168.1">
    <property type="nucleotide sequence ID" value="NZ_CP031224.1"/>
</dbReference>
<dbReference type="EMBL" id="CP031224">
    <property type="protein sequence ID" value="QFG01296.1"/>
    <property type="molecule type" value="Genomic_DNA"/>
</dbReference>
<reference evidence="1 2" key="1">
    <citation type="submission" date="2018-07" db="EMBL/GenBank/DDBJ databases">
        <title>Complete genome sequence of Psychrobacillus sp. PB01, isolated from iceberg, and comparative genome analysis of Psychrobacillus strains.</title>
        <authorList>
            <person name="Lee P.C."/>
        </authorList>
    </citation>
    <scope>NUCLEOTIDE SEQUENCE [LARGE SCALE GENOMIC DNA]</scope>
    <source>
        <strain evidence="1 2">PB01</strain>
        <plasmid evidence="2">ppb01</plasmid>
    </source>
</reference>
<accession>A0A5J6STF6</accession>
<name>A0A5J6STF6_9BACI</name>
<organism evidence="1 2">
    <name type="scientific">Psychrobacillus glaciei</name>
    <dbReference type="NCBI Taxonomy" id="2283160"/>
    <lineage>
        <taxon>Bacteria</taxon>
        <taxon>Bacillati</taxon>
        <taxon>Bacillota</taxon>
        <taxon>Bacilli</taxon>
        <taxon>Bacillales</taxon>
        <taxon>Bacillaceae</taxon>
        <taxon>Psychrobacillus</taxon>
    </lineage>
</organism>
<evidence type="ECO:0000313" key="1">
    <source>
        <dbReference type="EMBL" id="QFG01296.1"/>
    </source>
</evidence>